<reference evidence="1 2" key="1">
    <citation type="submission" date="2012-02" db="EMBL/GenBank/DDBJ databases">
        <title>Complete sequence of chromosome of Singulisphaera acidiphila DSM 18658.</title>
        <authorList>
            <consortium name="US DOE Joint Genome Institute (JGI-PGF)"/>
            <person name="Lucas S."/>
            <person name="Copeland A."/>
            <person name="Lapidus A."/>
            <person name="Glavina del Rio T."/>
            <person name="Dalin E."/>
            <person name="Tice H."/>
            <person name="Bruce D."/>
            <person name="Goodwin L."/>
            <person name="Pitluck S."/>
            <person name="Peters L."/>
            <person name="Ovchinnikova G."/>
            <person name="Chertkov O."/>
            <person name="Kyrpides N."/>
            <person name="Mavromatis K."/>
            <person name="Ivanova N."/>
            <person name="Brettin T."/>
            <person name="Detter J.C."/>
            <person name="Han C."/>
            <person name="Larimer F."/>
            <person name="Land M."/>
            <person name="Hauser L."/>
            <person name="Markowitz V."/>
            <person name="Cheng J.-F."/>
            <person name="Hugenholtz P."/>
            <person name="Woyke T."/>
            <person name="Wu D."/>
            <person name="Tindall B."/>
            <person name="Pomrenke H."/>
            <person name="Brambilla E."/>
            <person name="Klenk H.-P."/>
            <person name="Eisen J.A."/>
        </authorList>
    </citation>
    <scope>NUCLEOTIDE SEQUENCE [LARGE SCALE GENOMIC DNA]</scope>
    <source>
        <strain evidence="2">ATCC BAA-1392 / DSM 18658 / VKM B-2454 / MOB10</strain>
    </source>
</reference>
<gene>
    <name evidence="1" type="ordered locus">Sinac_0903</name>
</gene>
<protein>
    <recommendedName>
        <fullName evidence="3">DUF3244 domain-containing protein</fullName>
    </recommendedName>
</protein>
<dbReference type="EMBL" id="CP003364">
    <property type="protein sequence ID" value="AGA25308.1"/>
    <property type="molecule type" value="Genomic_DNA"/>
</dbReference>
<dbReference type="RefSeq" id="WP_015244486.1">
    <property type="nucleotide sequence ID" value="NC_019892.1"/>
</dbReference>
<proteinExistence type="predicted"/>
<dbReference type="Proteomes" id="UP000010798">
    <property type="component" value="Chromosome"/>
</dbReference>
<accession>L0D901</accession>
<dbReference type="HOGENOM" id="CLU_1969052_0_0_0"/>
<evidence type="ECO:0000313" key="2">
    <source>
        <dbReference type="Proteomes" id="UP000010798"/>
    </source>
</evidence>
<evidence type="ECO:0008006" key="3">
    <source>
        <dbReference type="Google" id="ProtNLM"/>
    </source>
</evidence>
<name>L0D901_SINAD</name>
<sequence>MGTKITQPRAYKTISLGVAIVGFCLGFFAITDAKAEVNIRYPVMNQDVTSEAGYLVVSGDLFRCPLAVVQIRDADGNLFLPIYQYADSVYLEAWIAIFSLPPGTYTLYVEDMDDNFDIVSGIYVAP</sequence>
<keyword evidence="2" id="KW-1185">Reference proteome</keyword>
<dbReference type="KEGG" id="saci:Sinac_0903"/>
<evidence type="ECO:0000313" key="1">
    <source>
        <dbReference type="EMBL" id="AGA25308.1"/>
    </source>
</evidence>
<organism evidence="1 2">
    <name type="scientific">Singulisphaera acidiphila (strain ATCC BAA-1392 / DSM 18658 / VKM B-2454 / MOB10)</name>
    <dbReference type="NCBI Taxonomy" id="886293"/>
    <lineage>
        <taxon>Bacteria</taxon>
        <taxon>Pseudomonadati</taxon>
        <taxon>Planctomycetota</taxon>
        <taxon>Planctomycetia</taxon>
        <taxon>Isosphaerales</taxon>
        <taxon>Isosphaeraceae</taxon>
        <taxon>Singulisphaera</taxon>
    </lineage>
</organism>
<dbReference type="AlphaFoldDB" id="L0D901"/>